<comment type="caution">
    <text evidence="1">The sequence shown here is derived from an EMBL/GenBank/DDBJ whole genome shotgun (WGS) entry which is preliminary data.</text>
</comment>
<sequence length="184" mass="20897">MNVEDAVIEEVFHDNRSSFVTISYGVPGGFGLINIELVTLVVDGNTIIRNRRGRKISVRELRPGNVVDASFSAAMTRSIPPQSRAFMITVVRENVNPSPVFPNVVEDRIMEIDRNNNFLITGNPDDMMSQMRFVVNDMTEIYDRRGNRIRLRDLRPGQMVRVEHADFMTASIPPQTTAFSIWVI</sequence>
<protein>
    <submittedName>
        <fullName evidence="1">Uncharacterized protein</fullName>
    </submittedName>
</protein>
<reference evidence="1" key="1">
    <citation type="submission" date="2020-07" db="EMBL/GenBank/DDBJ databases">
        <title>Genomic analysis of a strain of Sedimentibacter Hydroxybenzoicus DSM7310.</title>
        <authorList>
            <person name="Ma S."/>
        </authorList>
    </citation>
    <scope>NUCLEOTIDE SEQUENCE</scope>
    <source>
        <strain evidence="1">DSM 7310</strain>
    </source>
</reference>
<accession>A0A974BMC4</accession>
<evidence type="ECO:0000313" key="1">
    <source>
        <dbReference type="EMBL" id="NYB75466.1"/>
    </source>
</evidence>
<organism evidence="1 2">
    <name type="scientific">Sedimentibacter hydroxybenzoicus DSM 7310</name>
    <dbReference type="NCBI Taxonomy" id="1123245"/>
    <lineage>
        <taxon>Bacteria</taxon>
        <taxon>Bacillati</taxon>
        <taxon>Bacillota</taxon>
        <taxon>Tissierellia</taxon>
        <taxon>Sedimentibacter</taxon>
    </lineage>
</organism>
<dbReference type="Proteomes" id="UP000611629">
    <property type="component" value="Unassembled WGS sequence"/>
</dbReference>
<name>A0A974BMC4_SEDHY</name>
<proteinExistence type="predicted"/>
<dbReference type="EMBL" id="JACBNQ010000022">
    <property type="protein sequence ID" value="NYB75466.1"/>
    <property type="molecule type" value="Genomic_DNA"/>
</dbReference>
<keyword evidence="2" id="KW-1185">Reference proteome</keyword>
<gene>
    <name evidence="1" type="ORF">HZF24_15055</name>
</gene>
<evidence type="ECO:0000313" key="2">
    <source>
        <dbReference type="Proteomes" id="UP000611629"/>
    </source>
</evidence>
<dbReference type="AlphaFoldDB" id="A0A974BMC4"/>